<protein>
    <recommendedName>
        <fullName evidence="15">Proteasome activator subunit 4</fullName>
    </recommendedName>
</protein>
<keyword evidence="7" id="KW-0234">DNA repair</keyword>
<evidence type="ECO:0000256" key="3">
    <source>
        <dbReference type="ARBA" id="ARBA00005739"/>
    </source>
</evidence>
<dbReference type="InterPro" id="IPR011989">
    <property type="entry name" value="ARM-like"/>
</dbReference>
<feature type="domain" description="Proteasome activator complex subunit 4-like HEAT repeat-like" evidence="12">
    <location>
        <begin position="1582"/>
        <end position="1786"/>
    </location>
</feature>
<keyword evidence="5" id="KW-0677">Repeat</keyword>
<evidence type="ECO:0000256" key="8">
    <source>
        <dbReference type="ARBA" id="ARBA00023242"/>
    </source>
</evidence>
<reference evidence="13" key="1">
    <citation type="submission" date="2013-07" db="EMBL/GenBank/DDBJ databases">
        <authorList>
            <consortium name="The Broad Institute Genome Sequencing Platform"/>
            <person name="Cuomo C."/>
            <person name="Litvintseva A."/>
            <person name="Chen Y."/>
            <person name="Heitman J."/>
            <person name="Sun S."/>
            <person name="Springer D."/>
            <person name="Dromer F."/>
            <person name="Young S.K."/>
            <person name="Zeng Q."/>
            <person name="Gargeya S."/>
            <person name="Fitzgerald M."/>
            <person name="Abouelleil A."/>
            <person name="Alvarado L."/>
            <person name="Berlin A.M."/>
            <person name="Chapman S.B."/>
            <person name="Dewar J."/>
            <person name="Goldberg J."/>
            <person name="Griggs A."/>
            <person name="Gujja S."/>
            <person name="Hansen M."/>
            <person name="Howarth C."/>
            <person name="Imamovic A."/>
            <person name="Larimer J."/>
            <person name="McCowan C."/>
            <person name="Murphy C."/>
            <person name="Pearson M."/>
            <person name="Priest M."/>
            <person name="Roberts A."/>
            <person name="Saif S."/>
            <person name="Shea T."/>
            <person name="Sykes S."/>
            <person name="Wortman J."/>
            <person name="Nusbaum C."/>
            <person name="Birren B."/>
        </authorList>
    </citation>
    <scope>NUCLEOTIDE SEQUENCE</scope>
    <source>
        <strain evidence="13">CBS 10117</strain>
    </source>
</reference>
<dbReference type="GO" id="GO:0070628">
    <property type="term" value="F:proteasome binding"/>
    <property type="evidence" value="ECO:0007669"/>
    <property type="project" value="InterPro"/>
</dbReference>
<dbReference type="InterPro" id="IPR021843">
    <property type="entry name" value="PSME4_C"/>
</dbReference>
<dbReference type="InterPro" id="IPR035309">
    <property type="entry name" value="PSME4"/>
</dbReference>
<evidence type="ECO:0000256" key="6">
    <source>
        <dbReference type="ARBA" id="ARBA00022763"/>
    </source>
</evidence>
<feature type="compositionally biased region" description="Low complexity" evidence="9">
    <location>
        <begin position="7"/>
        <end position="29"/>
    </location>
</feature>
<dbReference type="Pfam" id="PF23096">
    <property type="entry name" value="HEAT_PSME4"/>
    <property type="match status" value="1"/>
</dbReference>
<evidence type="ECO:0000256" key="9">
    <source>
        <dbReference type="SAM" id="MobiDB-lite"/>
    </source>
</evidence>
<evidence type="ECO:0008006" key="15">
    <source>
        <dbReference type="Google" id="ProtNLM"/>
    </source>
</evidence>
<organism evidence="13 14">
    <name type="scientific">Kwoniella dejecticola CBS 10117</name>
    <dbReference type="NCBI Taxonomy" id="1296121"/>
    <lineage>
        <taxon>Eukaryota</taxon>
        <taxon>Fungi</taxon>
        <taxon>Dikarya</taxon>
        <taxon>Basidiomycota</taxon>
        <taxon>Agaricomycotina</taxon>
        <taxon>Tremellomycetes</taxon>
        <taxon>Tremellales</taxon>
        <taxon>Cryptococcaceae</taxon>
        <taxon>Kwoniella</taxon>
    </lineage>
</organism>
<comment type="subcellular location">
    <subcellularLocation>
        <location evidence="2">Cytoplasm</location>
    </subcellularLocation>
    <subcellularLocation>
        <location evidence="1">Nucleus speckle</location>
    </subcellularLocation>
</comment>
<feature type="domain" description="Proteasome activator complex subunit 4 C-terminal" evidence="10">
    <location>
        <begin position="2078"/>
        <end position="2160"/>
    </location>
</feature>
<evidence type="ECO:0000256" key="5">
    <source>
        <dbReference type="ARBA" id="ARBA00022737"/>
    </source>
</evidence>
<evidence type="ECO:0000256" key="7">
    <source>
        <dbReference type="ARBA" id="ARBA00023204"/>
    </source>
</evidence>
<sequence length="2192" mass="246424">MATSQRTPDQTSLTSTSTSTPSALDTTASRSLDKRTVHRRRPHSCPRRKSLHKQAKLPLQPNSLPSYGAGAALESGAFSYDDEYYEGEEEIDIEEELAKLEDEYLSAEEEEIDLQMGETWPSATPNRLGEPYNKDGVIKTLQDSDDTRLSCLGLPLSLPYEVETLAEMDDKLDLICCRMVECIKAREYGMGFRVWDSALSIWMSMGYPLKRDIKIKLIFIYYEMMFVPGLSSSFIEDASNQFINLIGDRSLNIYDFRIPWRPLYEALYFELFPHPNKLARHSVNLAPSFLNVAESAQRFFHPSDVDEMLEEILPRLEPSMDSILATQTFLVHFLPISHCQKWLPIIFRLWHGLNSGLWDDQASDLMGQLAIAHVDPGKSDPSVVNRIPKGTHNTAEEQAKNPSIRRRFRAHKTRLAEVAGEVEDDEDGVNYWAKESVLPPEEILSDPSWAGIRKDVGIFSDQEFEFLMSKCLRSLNVPVGGSIASQNSMSVTMADARASKKILDAKKPIDRVQSLAETIVFSMSEDSPFVALPSGTATPDTATPLPNSARNATPIQPAISRLQNGSSMARSASSDSLAVAGQKSEIDRRYLAGSKALDHLSKLLTSCETFFHPSNSGHWSVFLTTFLSHLASNFVERWKSEEEPDCRTPAAWRLTPAIKREFVLCLRPLALTSMFNKDMNSVTPAISALKKLSLLEPDLIMPAMMERAVPSLQGLEETQRTPAVTYALAALSQPLTARQIWRFGGMYVADIFALFLPGIDLNDPAKTGLSCMAISNMVDFIHMADIAVDDQDDTAPGPRAIRSTPRPTVADDPNDPVQHEMEDLRPEEVDGRVRFATSAFRDWVPEFLGRVLLLFSNLPEEGGKSGRAGGKTEALTLSSVLHTCGGVFAALDDKLFDAALDQVVEYATTTCRANAVDAVGELVRNLASANATKVFSKLFPICRQRIIHELKTGASSLRTTTTSIPLPADAGLHWWQSILIGMLIPGRVILSDKEIRAQYIELLKIMIDSALSERGWQWTGKIIEKSVSSLTSIYFRDMRALNDDVYQSQDFKRNHTLYWGKLYRSAEVKPDWRVPTTEDIDMALDIIGIADQATTKLNNLLENPSFGDKVWSNEFCRSINVVDKILRGTYNLIAEIESRKTGGVKAPSFLPEEILTLLPPYKSGLILTNPEDPRYQHVAAFRTRVGDTLHRAAAVMRTAGQSDNSVETVKLLVTTIGTYLTAYGVRSKQFAGAQNAYTGMMATKKMYESQRKHHRTIFLAAASVHHQNRLTTLAYYRNRSELDDKLIVNLLNFCLSPFVRVRRSSQSTLDTVAKLYRGTWVLCFPTLFDALQPGTDPDIMKGALYVLRYNHMGLHRIAKDWRQLLQLTECLLGAHHENKASVQALVSKATDELIQRIKEPVSFDMDIRTEKIHAAADDLASVIDRKPSKEIIEKIHQGTKDRLKQQDAEWDIFVDRVLAIANAPGLNWRYVLSASRFLLTVMRRDKPTDLRLAKFFMGNVQNPHPRIRDYGTVGITRLLFHIALRSLCQGSDELLFLEEPVDIFSKDIDLTDTSPEFTQKYLASFKDPLPQDESQALLQDRQETGWLAWGKKIEVSRLSGWDEISWTCEAPSQEGSNLIQSMMVEEGWWQKIADHWAQESERNYPSATHIDFILALTQLYGPPIYHAIKPIVENYLAEMENTKVYDRHKTRAMWEFLAGLVRGSMEWSGKDRKEFWAWFGGRLGELFGNIRHDTIKCWDISIEYILCDQDPRRYKPLVDFCINTALNADFQGGSAFDLARRVQLVRSVIRCLQWRFNAWADDFAELYFKSIACPYAEVRGLMASVLNAVDQIKFYPSYPSAAALIADILSDPNDEKDLMRIRSGLFMPQLQDIMTSLPEWKKDRPHGPKAVLSTHDTSASTALSWLSVELSDVHAVATFPYIISVLPAIFELRDLNDNADLQRTAGRLLAVITSITPALDLIEPLMASLISILQDSTSWRTKMHSMPVLSLVYFRNLSLLSEPCKAKCLDVVSACLRDPNQEVREMASATLSGFLRCSQRTMVVVLKDRFTREIKSTVLPKRRDAPGQINPEYQAKLVQLHGAVLGATALVEAFPYTVPKFIPKLLADVLAPRSSDPAPISTTIRSCVASFKRTHEKYQDKFTEDELSAMNYAQAGNSYCKSARYTTLQKLFTGLIPLPSHHRCVNLTTEDG</sequence>
<dbReference type="InterPro" id="IPR016024">
    <property type="entry name" value="ARM-type_fold"/>
</dbReference>
<evidence type="ECO:0000259" key="10">
    <source>
        <dbReference type="Pfam" id="PF11919"/>
    </source>
</evidence>
<evidence type="ECO:0000256" key="4">
    <source>
        <dbReference type="ARBA" id="ARBA00022490"/>
    </source>
</evidence>
<dbReference type="EMBL" id="CP144537">
    <property type="protein sequence ID" value="WWC63933.1"/>
    <property type="molecule type" value="Genomic_DNA"/>
</dbReference>
<evidence type="ECO:0000313" key="14">
    <source>
        <dbReference type="Proteomes" id="UP000078595"/>
    </source>
</evidence>
<dbReference type="GO" id="GO:0016504">
    <property type="term" value="F:peptidase activator activity"/>
    <property type="evidence" value="ECO:0007669"/>
    <property type="project" value="InterPro"/>
</dbReference>
<evidence type="ECO:0000256" key="1">
    <source>
        <dbReference type="ARBA" id="ARBA00004324"/>
    </source>
</evidence>
<dbReference type="InterPro" id="IPR032430">
    <property type="entry name" value="Blm10_mid"/>
</dbReference>
<evidence type="ECO:0000313" key="13">
    <source>
        <dbReference type="EMBL" id="WWC63933.1"/>
    </source>
</evidence>
<dbReference type="GeneID" id="28971903"/>
<dbReference type="GO" id="GO:0016607">
    <property type="term" value="C:nuclear speck"/>
    <property type="evidence" value="ECO:0007669"/>
    <property type="project" value="UniProtKB-SubCell"/>
</dbReference>
<reference evidence="13" key="2">
    <citation type="submission" date="2024-02" db="EMBL/GenBank/DDBJ databases">
        <title>Comparative genomics of Cryptococcus and Kwoniella reveals pathogenesis evolution and contrasting modes of karyotype evolution via chromosome fusion or intercentromeric recombination.</title>
        <authorList>
            <person name="Coelho M.A."/>
            <person name="David-Palma M."/>
            <person name="Shea T."/>
            <person name="Bowers K."/>
            <person name="McGinley-Smith S."/>
            <person name="Mohammad A.W."/>
            <person name="Gnirke A."/>
            <person name="Yurkov A.M."/>
            <person name="Nowrousian M."/>
            <person name="Sun S."/>
            <person name="Cuomo C.A."/>
            <person name="Heitman J."/>
        </authorList>
    </citation>
    <scope>NUCLEOTIDE SEQUENCE</scope>
    <source>
        <strain evidence="13">CBS 10117</strain>
    </source>
</reference>
<dbReference type="KEGG" id="kdj:28971903"/>
<keyword evidence="8" id="KW-0539">Nucleus</keyword>
<feature type="compositionally biased region" description="Basic residues" evidence="9">
    <location>
        <begin position="36"/>
        <end position="55"/>
    </location>
</feature>
<dbReference type="GO" id="GO:0010499">
    <property type="term" value="P:proteasomal ubiquitin-independent protein catabolic process"/>
    <property type="evidence" value="ECO:0007669"/>
    <property type="project" value="TreeGrafter"/>
</dbReference>
<gene>
    <name evidence="13" type="ORF">I303_106538</name>
</gene>
<comment type="similarity">
    <text evidence="3">Belongs to the BLM10 family.</text>
</comment>
<dbReference type="GO" id="GO:0006281">
    <property type="term" value="P:DNA repair"/>
    <property type="evidence" value="ECO:0007669"/>
    <property type="project" value="UniProtKB-KW"/>
</dbReference>
<feature type="domain" description="Proteasome activator Blm10 middle HEAT repeats region" evidence="11">
    <location>
        <begin position="600"/>
        <end position="1132"/>
    </location>
</feature>
<feature type="region of interest" description="Disordered" evidence="9">
    <location>
        <begin position="791"/>
        <end position="818"/>
    </location>
</feature>
<keyword evidence="14" id="KW-1185">Reference proteome</keyword>
<dbReference type="Pfam" id="PF16507">
    <property type="entry name" value="HEAT_PSME4_mid"/>
    <property type="match status" value="1"/>
</dbReference>
<dbReference type="Gene3D" id="1.25.10.10">
    <property type="entry name" value="Leucine-rich Repeat Variant"/>
    <property type="match status" value="1"/>
</dbReference>
<name>A0AAJ8KUC2_9TREE</name>
<dbReference type="InterPro" id="IPR055455">
    <property type="entry name" value="HEAT_PSME4"/>
</dbReference>
<feature type="region of interest" description="Disordered" evidence="9">
    <location>
        <begin position="1"/>
        <end position="68"/>
    </location>
</feature>
<keyword evidence="4" id="KW-0963">Cytoplasm</keyword>
<dbReference type="Proteomes" id="UP000078595">
    <property type="component" value="Chromosome 8"/>
</dbReference>
<dbReference type="SUPFAM" id="SSF48371">
    <property type="entry name" value="ARM repeat"/>
    <property type="match status" value="2"/>
</dbReference>
<dbReference type="GO" id="GO:0005829">
    <property type="term" value="C:cytosol"/>
    <property type="evidence" value="ECO:0007669"/>
    <property type="project" value="TreeGrafter"/>
</dbReference>
<evidence type="ECO:0000256" key="2">
    <source>
        <dbReference type="ARBA" id="ARBA00004496"/>
    </source>
</evidence>
<keyword evidence="6" id="KW-0227">DNA damage</keyword>
<proteinExistence type="inferred from homology"/>
<accession>A0AAJ8KUC2</accession>
<evidence type="ECO:0000259" key="12">
    <source>
        <dbReference type="Pfam" id="PF23096"/>
    </source>
</evidence>
<dbReference type="RefSeq" id="XP_065825462.1">
    <property type="nucleotide sequence ID" value="XM_065969390.1"/>
</dbReference>
<dbReference type="PANTHER" id="PTHR32170">
    <property type="entry name" value="PROTEASOME ACTIVATOR COMPLEX SUBUNIT 4"/>
    <property type="match status" value="1"/>
</dbReference>
<evidence type="ECO:0000259" key="11">
    <source>
        <dbReference type="Pfam" id="PF16507"/>
    </source>
</evidence>
<dbReference type="Pfam" id="PF11919">
    <property type="entry name" value="PSME4_C"/>
    <property type="match status" value="1"/>
</dbReference>
<dbReference type="PANTHER" id="PTHR32170:SF3">
    <property type="entry name" value="PROTEASOME ACTIVATOR COMPLEX SUBUNIT 4"/>
    <property type="match status" value="1"/>
</dbReference>